<feature type="region of interest" description="Disordered" evidence="3">
    <location>
        <begin position="178"/>
        <end position="226"/>
    </location>
</feature>
<dbReference type="Proteomes" id="UP001465755">
    <property type="component" value="Unassembled WGS sequence"/>
</dbReference>
<dbReference type="InterPro" id="IPR050168">
    <property type="entry name" value="AAA_ATPase_domain"/>
</dbReference>
<feature type="compositionally biased region" description="Low complexity" evidence="3">
    <location>
        <begin position="207"/>
        <end position="221"/>
    </location>
</feature>
<dbReference type="AlphaFoldDB" id="A0AAW1NN53"/>
<feature type="domain" description="AAA+ ATPase" evidence="4">
    <location>
        <begin position="375"/>
        <end position="526"/>
    </location>
</feature>
<organism evidence="5 6">
    <name type="scientific">Symbiochloris irregularis</name>
    <dbReference type="NCBI Taxonomy" id="706552"/>
    <lineage>
        <taxon>Eukaryota</taxon>
        <taxon>Viridiplantae</taxon>
        <taxon>Chlorophyta</taxon>
        <taxon>core chlorophytes</taxon>
        <taxon>Trebouxiophyceae</taxon>
        <taxon>Trebouxiales</taxon>
        <taxon>Trebouxiaceae</taxon>
        <taxon>Symbiochloris</taxon>
    </lineage>
</organism>
<reference evidence="5 6" key="1">
    <citation type="journal article" date="2024" name="Nat. Commun.">
        <title>Phylogenomics reveals the evolutionary origins of lichenization in chlorophyte algae.</title>
        <authorList>
            <person name="Puginier C."/>
            <person name="Libourel C."/>
            <person name="Otte J."/>
            <person name="Skaloud P."/>
            <person name="Haon M."/>
            <person name="Grisel S."/>
            <person name="Petersen M."/>
            <person name="Berrin J.G."/>
            <person name="Delaux P.M."/>
            <person name="Dal Grande F."/>
            <person name="Keller J."/>
        </authorList>
    </citation>
    <scope>NUCLEOTIDE SEQUENCE [LARGE SCALE GENOMIC DNA]</scope>
    <source>
        <strain evidence="5 6">SAG 2036</strain>
    </source>
</reference>
<dbReference type="SMART" id="SM00382">
    <property type="entry name" value="AAA"/>
    <property type="match status" value="2"/>
</dbReference>
<evidence type="ECO:0000256" key="2">
    <source>
        <dbReference type="ARBA" id="ARBA00022840"/>
    </source>
</evidence>
<dbReference type="Gene3D" id="3.40.50.300">
    <property type="entry name" value="P-loop containing nucleotide triphosphate hydrolases"/>
    <property type="match status" value="2"/>
</dbReference>
<dbReference type="Pfam" id="PF17862">
    <property type="entry name" value="AAA_lid_3"/>
    <property type="match status" value="1"/>
</dbReference>
<dbReference type="InterPro" id="IPR003593">
    <property type="entry name" value="AAA+_ATPase"/>
</dbReference>
<feature type="domain" description="AAA+ ATPase" evidence="4">
    <location>
        <begin position="636"/>
        <end position="777"/>
    </location>
</feature>
<sequence>MGRKGRRSSSKDSEAVAQQLSIDSTDVWEAPAALQKLGPALVAQLVACSPAQIRERRFAIWLPPTVILQLSKCCSDILVGFSVKLLQPASSAKPFPASPFRQHGAADQAKLSPLWPAMLALAGVDETAEQSERPILLYQVDKALNSMREEPEEVGQAGANTVRLQVRLGHMTQMPLTLPVKVPDDAPQLLPGQATTPRSPHTPGKPQPSQQQSNMPSQNPPLAGSAGDWVMRMLGMLTPAGCLFQVVHVDGPDLARGSDAATVGPGTNIEILGPDDVGAPLRQDPDATSENEQGTADMNLKQRAEDAAVEAVSKEAGEAAGAALRRALSSGEAARAATCGFEGLGGMQAQKQALKELVTLPLRAPHLFARFGLRPPCGVLLWGPPGTGKSQLAKAAAHEAGATLLVLNGPDMISAVYGDTEAALQGVFAAARVLSPAVILIDEADALASARAPADESSSGHQAGAAGEASARTVTALLTAMDSLQGTPDCPSRVVVVAATNRPQALDQALRRPGRFDREVEVGVPSPADRAAILKTLLGGMRHRLQPQDIETLAAQMHGGLQEAADGQSTLQVCLGDMEAASLGVGPSALREVAVEVPRVRWGDVGGLHDVKQRLQEAVQWPQQHPDSLARLGAQAPRGVLLMGPPGCSKTLLARAVAAESRLAFLAVKGPELLSKWVGGSEQAVAHLFARARSAAPAVVFFDEVDGLAGSRDAADQAGGGGSVATRVLAQLLAEMDGLKHRNGVVVLAATNRPDRLDDALLRPGRFDRVLYVPVPDCTGREAILKVHTRSTPLAADVDVARLAQSTDRYTGADLAALVRQAAMIALEQDIDAPNVAASHFQRALQVVGPSPPPSDALVAMYRKYERH</sequence>
<dbReference type="PROSITE" id="PS00674">
    <property type="entry name" value="AAA"/>
    <property type="match status" value="2"/>
</dbReference>
<protein>
    <recommendedName>
        <fullName evidence="4">AAA+ ATPase domain-containing protein</fullName>
    </recommendedName>
</protein>
<dbReference type="InterPro" id="IPR003960">
    <property type="entry name" value="ATPase_AAA_CS"/>
</dbReference>
<dbReference type="SUPFAM" id="SSF52540">
    <property type="entry name" value="P-loop containing nucleoside triphosphate hydrolases"/>
    <property type="match status" value="2"/>
</dbReference>
<evidence type="ECO:0000313" key="5">
    <source>
        <dbReference type="EMBL" id="KAK9784929.1"/>
    </source>
</evidence>
<dbReference type="FunFam" id="3.40.50.300:FF:000012">
    <property type="entry name" value="Transitional endoplasmic reticulum ATPase"/>
    <property type="match status" value="1"/>
</dbReference>
<dbReference type="Pfam" id="PF00004">
    <property type="entry name" value="AAA"/>
    <property type="match status" value="2"/>
</dbReference>
<dbReference type="GO" id="GO:0009507">
    <property type="term" value="C:chloroplast"/>
    <property type="evidence" value="ECO:0007669"/>
    <property type="project" value="TreeGrafter"/>
</dbReference>
<name>A0AAW1NN53_9CHLO</name>
<dbReference type="CDD" id="cd19511">
    <property type="entry name" value="RecA-like_CDC48_r2-like"/>
    <property type="match status" value="1"/>
</dbReference>
<keyword evidence="6" id="KW-1185">Reference proteome</keyword>
<dbReference type="GO" id="GO:0016887">
    <property type="term" value="F:ATP hydrolysis activity"/>
    <property type="evidence" value="ECO:0007669"/>
    <property type="project" value="InterPro"/>
</dbReference>
<dbReference type="GO" id="GO:0005524">
    <property type="term" value="F:ATP binding"/>
    <property type="evidence" value="ECO:0007669"/>
    <property type="project" value="UniProtKB-KW"/>
</dbReference>
<gene>
    <name evidence="5" type="ORF">WJX73_005587</name>
</gene>
<evidence type="ECO:0000256" key="3">
    <source>
        <dbReference type="SAM" id="MobiDB-lite"/>
    </source>
</evidence>
<evidence type="ECO:0000313" key="6">
    <source>
        <dbReference type="Proteomes" id="UP001465755"/>
    </source>
</evidence>
<evidence type="ECO:0000259" key="4">
    <source>
        <dbReference type="SMART" id="SM00382"/>
    </source>
</evidence>
<dbReference type="InterPro" id="IPR027417">
    <property type="entry name" value="P-loop_NTPase"/>
</dbReference>
<dbReference type="FunFam" id="1.10.8.60:FF:000178">
    <property type="entry name" value="CDC48/VCP homolog, AAA superfamily"/>
    <property type="match status" value="1"/>
</dbReference>
<dbReference type="PANTHER" id="PTHR23077">
    <property type="entry name" value="AAA-FAMILY ATPASE"/>
    <property type="match status" value="1"/>
</dbReference>
<keyword evidence="1" id="KW-0547">Nucleotide-binding</keyword>
<dbReference type="EMBL" id="JALJOQ010000326">
    <property type="protein sequence ID" value="KAK9784929.1"/>
    <property type="molecule type" value="Genomic_DNA"/>
</dbReference>
<feature type="region of interest" description="Disordered" evidence="3">
    <location>
        <begin position="273"/>
        <end position="296"/>
    </location>
</feature>
<feature type="compositionally biased region" description="Polar residues" evidence="3">
    <location>
        <begin position="286"/>
        <end position="296"/>
    </location>
</feature>
<keyword evidence="2" id="KW-0067">ATP-binding</keyword>
<dbReference type="FunFam" id="3.40.50.300:FF:000661">
    <property type="entry name" value="calmodulin-interacting protein 111 isoform X1"/>
    <property type="match status" value="1"/>
</dbReference>
<accession>A0AAW1NN53</accession>
<evidence type="ECO:0000256" key="1">
    <source>
        <dbReference type="ARBA" id="ARBA00022741"/>
    </source>
</evidence>
<dbReference type="InterPro" id="IPR041569">
    <property type="entry name" value="AAA_lid_3"/>
</dbReference>
<dbReference type="InterPro" id="IPR003959">
    <property type="entry name" value="ATPase_AAA_core"/>
</dbReference>
<proteinExistence type="predicted"/>
<comment type="caution">
    <text evidence="5">The sequence shown here is derived from an EMBL/GenBank/DDBJ whole genome shotgun (WGS) entry which is preliminary data.</text>
</comment>
<dbReference type="Gene3D" id="1.10.8.60">
    <property type="match status" value="2"/>
</dbReference>
<dbReference type="PANTHER" id="PTHR23077:SF27">
    <property type="entry name" value="ATPASE FAMILY GENE 2 PROTEIN HOMOLOG A"/>
    <property type="match status" value="1"/>
</dbReference>